<sequence>MSSPTSDFTSGVESAGKSRRRRYNGAKAETEEFKGTPEDQRQMRRMGLTQETRRGFKTWGMVGFVSSVMMSPQMAWNIMPYTLYDGAPGAYFWGLLLAVPTFALTYTSLAELTAMIPAAGGQYQWISELAPRRSQKSFSYIMGWLLTLGWQTYVALVCFTCASGILGLSSLTYDFTPQPYQVTLTTCCLAILAGLVNTFFSDRLPILEIIAGISHVLGPPAFLITFLVLSPLNNAHDAFLGFSNLGGWGMPSTAGTIGMYLQASLFVGYDCTVHMSEEINDASKTMPQVLKWAFVLNLVLMLLTNLTFMFCIPHPGHILNTPTGIPYIQLFYDATQSLAGASICVVKILVDLGFAGVSEQACASRQLWAFSRNNGVPLSSYLRHVPDRWNVPVASIWVSVACTCLLSCINLGSTLALNALISLGGTSIIMSYIFSIGCTILRRQRRLPLPDPSKAFLGSKGMIVNIGALVFLLPLLLFVNFPLFDHPGAAGLNWGPVLFGAVAVFSAIYYAVWGRNHYDPPLDRVSSHAVLIDHEMDTITSNTPGKGLANGTQSEEIDLNTAEVRKR</sequence>
<dbReference type="Proteomes" id="UP001281147">
    <property type="component" value="Unassembled WGS sequence"/>
</dbReference>
<protein>
    <submittedName>
        <fullName evidence="1">Uncharacterized protein</fullName>
    </submittedName>
</protein>
<accession>A0ACC3MBD4</accession>
<comment type="caution">
    <text evidence="1">The sequence shown here is derived from an EMBL/GenBank/DDBJ whole genome shotgun (WGS) entry which is preliminary data.</text>
</comment>
<reference evidence="1" key="1">
    <citation type="submission" date="2023-07" db="EMBL/GenBank/DDBJ databases">
        <title>Black Yeasts Isolated from many extreme environments.</title>
        <authorList>
            <person name="Coleine C."/>
            <person name="Stajich J.E."/>
            <person name="Selbmann L."/>
        </authorList>
    </citation>
    <scope>NUCLEOTIDE SEQUENCE</scope>
    <source>
        <strain evidence="1">CCFEE 5714</strain>
    </source>
</reference>
<name>A0ACC3MBD4_9PEZI</name>
<keyword evidence="2" id="KW-1185">Reference proteome</keyword>
<gene>
    <name evidence="1" type="ORF">LTR37_020379</name>
</gene>
<evidence type="ECO:0000313" key="2">
    <source>
        <dbReference type="Proteomes" id="UP001281147"/>
    </source>
</evidence>
<dbReference type="EMBL" id="JAUTXU010000352">
    <property type="protein sequence ID" value="KAK3684351.1"/>
    <property type="molecule type" value="Genomic_DNA"/>
</dbReference>
<organism evidence="1 2">
    <name type="scientific">Vermiconidia calcicola</name>
    <dbReference type="NCBI Taxonomy" id="1690605"/>
    <lineage>
        <taxon>Eukaryota</taxon>
        <taxon>Fungi</taxon>
        <taxon>Dikarya</taxon>
        <taxon>Ascomycota</taxon>
        <taxon>Pezizomycotina</taxon>
        <taxon>Dothideomycetes</taxon>
        <taxon>Dothideomycetidae</taxon>
        <taxon>Mycosphaerellales</taxon>
        <taxon>Extremaceae</taxon>
        <taxon>Vermiconidia</taxon>
    </lineage>
</organism>
<evidence type="ECO:0000313" key="1">
    <source>
        <dbReference type="EMBL" id="KAK3684351.1"/>
    </source>
</evidence>
<proteinExistence type="predicted"/>